<dbReference type="SUPFAM" id="SSF53383">
    <property type="entry name" value="PLP-dependent transferases"/>
    <property type="match status" value="1"/>
</dbReference>
<reference evidence="9 10" key="1">
    <citation type="submission" date="2024-07" db="EMBL/GenBank/DDBJ databases">
        <title>Draft sequence of the Neodothiora populina.</title>
        <authorList>
            <person name="Drown D.D."/>
            <person name="Schuette U.S."/>
            <person name="Buechlein A.B."/>
            <person name="Rusch D.R."/>
            <person name="Winton L.W."/>
            <person name="Adams G.A."/>
        </authorList>
    </citation>
    <scope>NUCLEOTIDE SEQUENCE [LARGE SCALE GENOMIC DNA]</scope>
    <source>
        <strain evidence="9 10">CPC 39397</strain>
    </source>
</reference>
<dbReference type="CDD" id="cd00609">
    <property type="entry name" value="AAT_like"/>
    <property type="match status" value="1"/>
</dbReference>
<dbReference type="GeneID" id="95978272"/>
<comment type="similarity">
    <text evidence="2">Belongs to the class-I pyridoxal-phosphate-dependent aminotransferase family.</text>
</comment>
<evidence type="ECO:0000256" key="7">
    <source>
        <dbReference type="RuleBase" id="RU000480"/>
    </source>
</evidence>
<dbReference type="InterPro" id="IPR015422">
    <property type="entry name" value="PyrdxlP-dep_Trfase_small"/>
</dbReference>
<dbReference type="InterPro" id="IPR004838">
    <property type="entry name" value="NHTrfase_class1_PyrdxlP-BS"/>
</dbReference>
<dbReference type="InterPro" id="IPR000796">
    <property type="entry name" value="Asp_trans"/>
</dbReference>
<comment type="subunit">
    <text evidence="3 7">Homodimer.</text>
</comment>
<dbReference type="EMBL" id="JBFMKM010000016">
    <property type="protein sequence ID" value="KAL1296973.1"/>
    <property type="molecule type" value="Genomic_DNA"/>
</dbReference>
<dbReference type="Proteomes" id="UP001562354">
    <property type="component" value="Unassembled WGS sequence"/>
</dbReference>
<evidence type="ECO:0000259" key="8">
    <source>
        <dbReference type="Pfam" id="PF00155"/>
    </source>
</evidence>
<dbReference type="PRINTS" id="PR00799">
    <property type="entry name" value="TRANSAMINASE"/>
</dbReference>
<dbReference type="EC" id="2.6.1.1" evidence="7"/>
<dbReference type="PANTHER" id="PTHR11879:SF20">
    <property type="entry name" value="ASPARTATE AMINOTRANSFERASE"/>
    <property type="match status" value="1"/>
</dbReference>
<dbReference type="InterPro" id="IPR004839">
    <property type="entry name" value="Aminotransferase_I/II_large"/>
</dbReference>
<keyword evidence="6" id="KW-0663">Pyridoxal phosphate</keyword>
<sequence>MAPGLVETGKPEVVTSELSLQPPQAAESWLDALKPVPTDEIFALLGEYLKDPHPDKVNLSVGVYRTADSKPWVLSSVAKAEDKLVQEKSEARHEYLPIAGDVKFLEQARDLSLGFNKQTPEEDKKRTVSVQTISGSGANHVGAVFLAKYLKPKNIWMSNPTWGNHHAIWDAASSDIKQRFYPYYDNATRSLDFDGMVKTLDAEAQAGDAILLQACAHNPTGLDPTHEQWKIIADLCERKRIFPFFDMAYQGFASGSIAEDSWAIRYFFKEKPNLDMFIAQSFSKNFGLYGQRVGALHFVLSKPDPTANAAVFTHLCNIIRGEYSMAPSGGAAIVKTILADPELTSDWHADLDVMSGRIKLARQLLYDELKKLKTPGTWEHIVNQNGMFSYVGLTPAQVSFVKEKHHVYMLQSARASISGLNPSNAAHVAKAIDDSVREVK</sequence>
<dbReference type="Gene3D" id="3.90.1150.10">
    <property type="entry name" value="Aspartate Aminotransferase, domain 1"/>
    <property type="match status" value="1"/>
</dbReference>
<protein>
    <recommendedName>
        <fullName evidence="7">Aspartate aminotransferase</fullName>
        <ecNumber evidence="7">2.6.1.1</ecNumber>
    </recommendedName>
</protein>
<dbReference type="InterPro" id="IPR015424">
    <property type="entry name" value="PyrdxlP-dep_Trfase"/>
</dbReference>
<evidence type="ECO:0000256" key="5">
    <source>
        <dbReference type="ARBA" id="ARBA00022679"/>
    </source>
</evidence>
<evidence type="ECO:0000256" key="4">
    <source>
        <dbReference type="ARBA" id="ARBA00022576"/>
    </source>
</evidence>
<dbReference type="RefSeq" id="XP_069196655.1">
    <property type="nucleotide sequence ID" value="XM_069344236.1"/>
</dbReference>
<gene>
    <name evidence="9" type="ORF">AAFC00_004572</name>
</gene>
<accession>A0ABR3P2T0</accession>
<evidence type="ECO:0000256" key="6">
    <source>
        <dbReference type="ARBA" id="ARBA00022898"/>
    </source>
</evidence>
<keyword evidence="10" id="KW-1185">Reference proteome</keyword>
<dbReference type="Pfam" id="PF00155">
    <property type="entry name" value="Aminotran_1_2"/>
    <property type="match status" value="1"/>
</dbReference>
<organism evidence="9 10">
    <name type="scientific">Neodothiora populina</name>
    <dbReference type="NCBI Taxonomy" id="2781224"/>
    <lineage>
        <taxon>Eukaryota</taxon>
        <taxon>Fungi</taxon>
        <taxon>Dikarya</taxon>
        <taxon>Ascomycota</taxon>
        <taxon>Pezizomycotina</taxon>
        <taxon>Dothideomycetes</taxon>
        <taxon>Dothideomycetidae</taxon>
        <taxon>Dothideales</taxon>
        <taxon>Dothioraceae</taxon>
        <taxon>Neodothiora</taxon>
    </lineage>
</organism>
<keyword evidence="4 7" id="KW-0032">Aminotransferase</keyword>
<dbReference type="Gene3D" id="3.40.640.10">
    <property type="entry name" value="Type I PLP-dependent aspartate aminotransferase-like (Major domain)"/>
    <property type="match status" value="1"/>
</dbReference>
<comment type="miscellaneous">
    <text evidence="7">In eukaryotes there are cytoplasmic, mitochondrial and chloroplastic isozymes.</text>
</comment>
<comment type="caution">
    <text evidence="9">The sequence shown here is derived from an EMBL/GenBank/DDBJ whole genome shotgun (WGS) entry which is preliminary data.</text>
</comment>
<evidence type="ECO:0000313" key="10">
    <source>
        <dbReference type="Proteomes" id="UP001562354"/>
    </source>
</evidence>
<feature type="domain" description="Aminotransferase class I/classII large" evidence="8">
    <location>
        <begin position="55"/>
        <end position="432"/>
    </location>
</feature>
<evidence type="ECO:0000313" key="9">
    <source>
        <dbReference type="EMBL" id="KAL1296973.1"/>
    </source>
</evidence>
<evidence type="ECO:0000256" key="2">
    <source>
        <dbReference type="ARBA" id="ARBA00007441"/>
    </source>
</evidence>
<dbReference type="PROSITE" id="PS00105">
    <property type="entry name" value="AA_TRANSFER_CLASS_1"/>
    <property type="match status" value="1"/>
</dbReference>
<evidence type="ECO:0000256" key="3">
    <source>
        <dbReference type="ARBA" id="ARBA00011738"/>
    </source>
</evidence>
<keyword evidence="5 7" id="KW-0808">Transferase</keyword>
<comment type="catalytic activity">
    <reaction evidence="7">
        <text>L-aspartate + 2-oxoglutarate = oxaloacetate + L-glutamate</text>
        <dbReference type="Rhea" id="RHEA:21824"/>
        <dbReference type="ChEBI" id="CHEBI:16452"/>
        <dbReference type="ChEBI" id="CHEBI:16810"/>
        <dbReference type="ChEBI" id="CHEBI:29985"/>
        <dbReference type="ChEBI" id="CHEBI:29991"/>
        <dbReference type="EC" id="2.6.1.1"/>
    </reaction>
</comment>
<dbReference type="PANTHER" id="PTHR11879">
    <property type="entry name" value="ASPARTATE AMINOTRANSFERASE"/>
    <property type="match status" value="1"/>
</dbReference>
<evidence type="ECO:0000256" key="1">
    <source>
        <dbReference type="ARBA" id="ARBA00001933"/>
    </source>
</evidence>
<dbReference type="NCBIfam" id="NF006719">
    <property type="entry name" value="PRK09257.1"/>
    <property type="match status" value="1"/>
</dbReference>
<comment type="cofactor">
    <cofactor evidence="1">
        <name>pyridoxal 5'-phosphate</name>
        <dbReference type="ChEBI" id="CHEBI:597326"/>
    </cofactor>
</comment>
<dbReference type="InterPro" id="IPR015421">
    <property type="entry name" value="PyrdxlP-dep_Trfase_major"/>
</dbReference>
<proteinExistence type="inferred from homology"/>
<name>A0ABR3P2T0_9PEZI</name>